<protein>
    <submittedName>
        <fullName evidence="1">Uncharacterized protein</fullName>
    </submittedName>
</protein>
<dbReference type="AlphaFoldDB" id="A0A804MEQ3"/>
<organism evidence="1 2">
    <name type="scientific">Zea mays</name>
    <name type="common">Maize</name>
    <dbReference type="NCBI Taxonomy" id="4577"/>
    <lineage>
        <taxon>Eukaryota</taxon>
        <taxon>Viridiplantae</taxon>
        <taxon>Streptophyta</taxon>
        <taxon>Embryophyta</taxon>
        <taxon>Tracheophyta</taxon>
        <taxon>Spermatophyta</taxon>
        <taxon>Magnoliopsida</taxon>
        <taxon>Liliopsida</taxon>
        <taxon>Poales</taxon>
        <taxon>Poaceae</taxon>
        <taxon>PACMAD clade</taxon>
        <taxon>Panicoideae</taxon>
        <taxon>Andropogonodae</taxon>
        <taxon>Andropogoneae</taxon>
        <taxon>Tripsacinae</taxon>
        <taxon>Zea</taxon>
    </lineage>
</organism>
<reference evidence="2" key="1">
    <citation type="submission" date="2015-12" db="EMBL/GenBank/DDBJ databases">
        <title>Update maize B73 reference genome by single molecule sequencing technologies.</title>
        <authorList>
            <consortium name="Maize Genome Sequencing Project"/>
            <person name="Ware D."/>
        </authorList>
    </citation>
    <scope>NUCLEOTIDE SEQUENCE [LARGE SCALE GENOMIC DNA]</scope>
    <source>
        <strain evidence="2">cv. B73</strain>
    </source>
</reference>
<dbReference type="Proteomes" id="UP000007305">
    <property type="component" value="Chromosome 2"/>
</dbReference>
<dbReference type="InParanoid" id="A0A804MEQ3"/>
<reference evidence="1" key="2">
    <citation type="submission" date="2019-07" db="EMBL/GenBank/DDBJ databases">
        <authorList>
            <person name="Seetharam A."/>
            <person name="Woodhouse M."/>
            <person name="Cannon E."/>
        </authorList>
    </citation>
    <scope>NUCLEOTIDE SEQUENCE [LARGE SCALE GENOMIC DNA]</scope>
    <source>
        <strain evidence="1">cv. B73</strain>
    </source>
</reference>
<dbReference type="EnsemblPlants" id="Zm00001eb079840_T001">
    <property type="protein sequence ID" value="Zm00001eb079840_P001"/>
    <property type="gene ID" value="Zm00001eb079840"/>
</dbReference>
<sequence length="316" mass="35109">MWKFNFLQENLLVHCRRIYHQFTMCTAAKKRHPITEKMGTVQDRNQRSCKHLNRDAPLIVMVHEGTGAALSHQATSCLSTVEVGGHTTARAIRIIQEQRGTQPDRIRRTRMIVYLPLVLVVLGLARSYGRSRIVVVVIVVAVLRGVFGLDDDAVELDDAVAVVRPPGLRRPRVAEVLLAEPDPAEVVGAVAARPQRHQHAGLRLRRPLPVACRVRRTRGGLLVVVFQRRAALVAVPVFSSSLPPQLLVLGEAVSPKVTVGGFVRLRRRDLGGRGRGRRCRRDVLVLQLVCLGGAPPMPPPPTTRRVRMAVARRLHF</sequence>
<proteinExistence type="predicted"/>
<accession>A0A804MEQ3</accession>
<reference evidence="1" key="3">
    <citation type="submission" date="2021-05" db="UniProtKB">
        <authorList>
            <consortium name="EnsemblPlants"/>
        </authorList>
    </citation>
    <scope>IDENTIFICATION</scope>
    <source>
        <strain evidence="1">cv. B73</strain>
    </source>
</reference>
<dbReference type="Gramene" id="Zm00001eb079840_T001">
    <property type="protein sequence ID" value="Zm00001eb079840_P001"/>
    <property type="gene ID" value="Zm00001eb079840"/>
</dbReference>
<name>A0A804MEQ3_MAIZE</name>
<evidence type="ECO:0000313" key="2">
    <source>
        <dbReference type="Proteomes" id="UP000007305"/>
    </source>
</evidence>
<evidence type="ECO:0000313" key="1">
    <source>
        <dbReference type="EnsemblPlants" id="Zm00001eb079840_P001"/>
    </source>
</evidence>
<keyword evidence="2" id="KW-1185">Reference proteome</keyword>